<organism evidence="1 2">
    <name type="scientific">Ligilactobacillus saerimneri</name>
    <dbReference type="NCBI Taxonomy" id="228229"/>
    <lineage>
        <taxon>Bacteria</taxon>
        <taxon>Bacillati</taxon>
        <taxon>Bacillota</taxon>
        <taxon>Bacilli</taxon>
        <taxon>Lactobacillales</taxon>
        <taxon>Lactobacillaceae</taxon>
        <taxon>Ligilactobacillus</taxon>
    </lineage>
</organism>
<dbReference type="Proteomes" id="UP000510886">
    <property type="component" value="Chromosome"/>
</dbReference>
<dbReference type="EMBL" id="CP047418">
    <property type="protein sequence ID" value="QLL77769.1"/>
    <property type="molecule type" value="Genomic_DNA"/>
</dbReference>
<dbReference type="KEGG" id="lsw:GTO87_03620"/>
<evidence type="ECO:0000313" key="1">
    <source>
        <dbReference type="EMBL" id="QLL77769.1"/>
    </source>
</evidence>
<reference evidence="1 2" key="1">
    <citation type="submission" date="2020-01" db="EMBL/GenBank/DDBJ databases">
        <title>Complete and circular genome sequences of six lactobacillus isolates from horses.</title>
        <authorList>
            <person name="Hassan H.M."/>
        </authorList>
    </citation>
    <scope>NUCLEOTIDE SEQUENCE [LARGE SCALE GENOMIC DNA]</scope>
    <source>
        <strain evidence="1 2">1A</strain>
    </source>
</reference>
<protein>
    <submittedName>
        <fullName evidence="1">Uncharacterized protein</fullName>
    </submittedName>
</protein>
<name>A0A7H9EK46_9LACO</name>
<proteinExistence type="predicted"/>
<accession>A0A7H9EK46</accession>
<evidence type="ECO:0000313" key="2">
    <source>
        <dbReference type="Proteomes" id="UP000510886"/>
    </source>
</evidence>
<dbReference type="AlphaFoldDB" id="A0A7H9EK46"/>
<gene>
    <name evidence="1" type="ORF">GTO87_03620</name>
</gene>
<dbReference type="RefSeq" id="WP_180849545.1">
    <property type="nucleotide sequence ID" value="NZ_CP047418.1"/>
</dbReference>
<sequence length="60" mass="7266">MTTKLSDAKKKANKKWDDKNKEKKRLYQYRSYAKKYVRELANKDDLVELKAMIDERLSQL</sequence>